<protein>
    <submittedName>
        <fullName evidence="1">Uncharacterized protein</fullName>
    </submittedName>
</protein>
<evidence type="ECO:0000313" key="1">
    <source>
        <dbReference type="EMBL" id="CAD9076677.1"/>
    </source>
</evidence>
<dbReference type="AlphaFoldDB" id="A0A7S1KKY4"/>
<sequence length="99" mass="10698">MERYLLISQLSVNSSICIRATFNISLITAIKIHFQNTTSVNLAAGALSSDFSGVHNILQESVLHSGEGTRTRTESLGLLGTSIRLSEDVTLGYDDKVLS</sequence>
<organism evidence="1">
    <name type="scientific">Stephanocyclus meneghinianus</name>
    <name type="common">Diatom</name>
    <name type="synonym">Cyclotella meneghiniana</name>
    <dbReference type="NCBI Taxonomy" id="29205"/>
    <lineage>
        <taxon>Eukaryota</taxon>
        <taxon>Sar</taxon>
        <taxon>Stramenopiles</taxon>
        <taxon>Ochrophyta</taxon>
        <taxon>Bacillariophyta</taxon>
        <taxon>Coscinodiscophyceae</taxon>
        <taxon>Thalassiosirophycidae</taxon>
        <taxon>Thalassiosirales</taxon>
        <taxon>Thalassiosiraceae</taxon>
        <taxon>Stephanocyclus</taxon>
    </lineage>
</organism>
<reference evidence="1" key="1">
    <citation type="submission" date="2021-01" db="EMBL/GenBank/DDBJ databases">
        <authorList>
            <person name="Corre E."/>
            <person name="Pelletier E."/>
            <person name="Niang G."/>
            <person name="Scheremetjew M."/>
            <person name="Finn R."/>
            <person name="Kale V."/>
            <person name="Holt S."/>
            <person name="Cochrane G."/>
            <person name="Meng A."/>
            <person name="Brown T."/>
            <person name="Cohen L."/>
        </authorList>
    </citation>
    <scope>NUCLEOTIDE SEQUENCE</scope>
    <source>
        <strain evidence="1">CCMP 338</strain>
    </source>
</reference>
<accession>A0A7S1KKY4</accession>
<gene>
    <name evidence="1" type="ORF">CMEN1057_LOCUS53</name>
</gene>
<proteinExistence type="predicted"/>
<dbReference type="EMBL" id="HBGC01000076">
    <property type="protein sequence ID" value="CAD9076677.1"/>
    <property type="molecule type" value="Transcribed_RNA"/>
</dbReference>
<name>A0A7S1KKY4_STEMN</name>